<organism evidence="1 2">
    <name type="scientific">Paraburkholderia monticola</name>
    <dbReference type="NCBI Taxonomy" id="1399968"/>
    <lineage>
        <taxon>Bacteria</taxon>
        <taxon>Pseudomonadati</taxon>
        <taxon>Pseudomonadota</taxon>
        <taxon>Betaproteobacteria</taxon>
        <taxon>Burkholderiales</taxon>
        <taxon>Burkholderiaceae</taxon>
        <taxon>Paraburkholderia</taxon>
    </lineage>
</organism>
<evidence type="ECO:0000313" key="1">
    <source>
        <dbReference type="EMBL" id="KXU87421.1"/>
    </source>
</evidence>
<protein>
    <submittedName>
        <fullName evidence="1">Uncharacterized protein</fullName>
    </submittedName>
</protein>
<dbReference type="EMBL" id="LRBG01000012">
    <property type="protein sequence ID" value="KXU87421.1"/>
    <property type="molecule type" value="Genomic_DNA"/>
</dbReference>
<accession>A0A149PQU2</accession>
<sequence length="117" mass="13303">MALRPDRMLGERRDSSTPLIDVIDVIDEHKECLAHHSIEVLTIRLRWSDSGMVSRMHHDLRRPFYSASMVSIQAEGNLKHAHGMERLTNGVVTLRNAPDCSCFYTNVACIKTPDVMQ</sequence>
<evidence type="ECO:0000313" key="2">
    <source>
        <dbReference type="Proteomes" id="UP000075613"/>
    </source>
</evidence>
<gene>
    <name evidence="1" type="ORF">CI15_14815</name>
</gene>
<keyword evidence="2" id="KW-1185">Reference proteome</keyword>
<dbReference type="Proteomes" id="UP000075613">
    <property type="component" value="Unassembled WGS sequence"/>
</dbReference>
<reference evidence="1 2" key="1">
    <citation type="journal article" date="2015" name="Int. J. Syst. Evol. Microbiol.">
        <title>Burkholderia monticola sp. nov., isolated from mountain soil.</title>
        <authorList>
            <person name="Baek I."/>
            <person name="Seo B."/>
            <person name="Lee I."/>
            <person name="Yi H."/>
            <person name="Chun J."/>
        </authorList>
    </citation>
    <scope>NUCLEOTIDE SEQUENCE [LARGE SCALE GENOMIC DNA]</scope>
    <source>
        <strain evidence="1 2">JC2948</strain>
    </source>
</reference>
<proteinExistence type="predicted"/>
<dbReference type="STRING" id="1399968.CI15_14815"/>
<name>A0A149PQU2_9BURK</name>
<dbReference type="AlphaFoldDB" id="A0A149PQU2"/>
<comment type="caution">
    <text evidence="1">The sequence shown here is derived from an EMBL/GenBank/DDBJ whole genome shotgun (WGS) entry which is preliminary data.</text>
</comment>